<dbReference type="Gene3D" id="3.40.1390.10">
    <property type="entry name" value="MurE/MurF, N-terminal domain"/>
    <property type="match status" value="1"/>
</dbReference>
<evidence type="ECO:0000313" key="15">
    <source>
        <dbReference type="EMBL" id="VWX36808.1"/>
    </source>
</evidence>
<evidence type="ECO:0000259" key="13">
    <source>
        <dbReference type="Pfam" id="PF02875"/>
    </source>
</evidence>
<dbReference type="SUPFAM" id="SSF63418">
    <property type="entry name" value="MurE/MurF N-terminal domain"/>
    <property type="match status" value="1"/>
</dbReference>
<name>A0A653ID51_9BACL</name>
<dbReference type="Pfam" id="PF02875">
    <property type="entry name" value="Mur_ligase_C"/>
    <property type="match status" value="1"/>
</dbReference>
<evidence type="ECO:0000256" key="5">
    <source>
        <dbReference type="ARBA" id="ARBA00022840"/>
    </source>
</evidence>
<dbReference type="Pfam" id="PF08245">
    <property type="entry name" value="Mur_ligase_M"/>
    <property type="match status" value="1"/>
</dbReference>
<evidence type="ECO:0000256" key="3">
    <source>
        <dbReference type="ARBA" id="ARBA00022618"/>
    </source>
</evidence>
<keyword evidence="16" id="KW-1185">Reference proteome</keyword>
<evidence type="ECO:0000256" key="6">
    <source>
        <dbReference type="ARBA" id="ARBA00022960"/>
    </source>
</evidence>
<dbReference type="GO" id="GO:0047480">
    <property type="term" value="F:UDP-N-acetylmuramoyl-tripeptide-D-alanyl-D-alanine ligase activity"/>
    <property type="evidence" value="ECO:0007669"/>
    <property type="project" value="UniProtKB-UniRule"/>
</dbReference>
<keyword evidence="2 10" id="KW-0436">Ligase</keyword>
<dbReference type="PANTHER" id="PTHR43024">
    <property type="entry name" value="UDP-N-ACETYLMURAMOYL-TRIPEPTIDE--D-ALANYL-D-ALANINE LIGASE"/>
    <property type="match status" value="1"/>
</dbReference>
<accession>A0A653ID51</accession>
<keyword evidence="6 10" id="KW-0133">Cell shape</keyword>
<comment type="catalytic activity">
    <reaction evidence="10 11">
        <text>D-alanyl-D-alanine + UDP-N-acetyl-alpha-D-muramoyl-L-alanyl-gamma-D-glutamyl-meso-2,6-diaminopimelate + ATP = UDP-N-acetyl-alpha-D-muramoyl-L-alanyl-gamma-D-glutamyl-meso-2,6-diaminopimeloyl-D-alanyl-D-alanine + ADP + phosphate + H(+)</text>
        <dbReference type="Rhea" id="RHEA:28374"/>
        <dbReference type="ChEBI" id="CHEBI:15378"/>
        <dbReference type="ChEBI" id="CHEBI:30616"/>
        <dbReference type="ChEBI" id="CHEBI:43474"/>
        <dbReference type="ChEBI" id="CHEBI:57822"/>
        <dbReference type="ChEBI" id="CHEBI:61386"/>
        <dbReference type="ChEBI" id="CHEBI:83905"/>
        <dbReference type="ChEBI" id="CHEBI:456216"/>
        <dbReference type="EC" id="6.3.2.10"/>
    </reaction>
</comment>
<comment type="subcellular location">
    <subcellularLocation>
        <location evidence="10 11">Cytoplasm</location>
    </subcellularLocation>
</comment>
<dbReference type="InterPro" id="IPR013221">
    <property type="entry name" value="Mur_ligase_cen"/>
</dbReference>
<organism evidence="15 16">
    <name type="scientific">Exiguobacterium oxidotolerans</name>
    <dbReference type="NCBI Taxonomy" id="223958"/>
    <lineage>
        <taxon>Bacteria</taxon>
        <taxon>Bacillati</taxon>
        <taxon>Bacillota</taxon>
        <taxon>Bacilli</taxon>
        <taxon>Bacillales</taxon>
        <taxon>Bacillales Family XII. Incertae Sedis</taxon>
        <taxon>Exiguobacterium</taxon>
    </lineage>
</organism>
<dbReference type="GO" id="GO:0005524">
    <property type="term" value="F:ATP binding"/>
    <property type="evidence" value="ECO:0007669"/>
    <property type="project" value="UniProtKB-UniRule"/>
</dbReference>
<dbReference type="NCBIfam" id="TIGR01143">
    <property type="entry name" value="murF"/>
    <property type="match status" value="1"/>
</dbReference>
<evidence type="ECO:0000256" key="4">
    <source>
        <dbReference type="ARBA" id="ARBA00022741"/>
    </source>
</evidence>
<keyword evidence="1 10" id="KW-0963">Cytoplasm</keyword>
<comment type="pathway">
    <text evidence="10 11">Cell wall biogenesis; peptidoglycan biosynthesis.</text>
</comment>
<dbReference type="GO" id="GO:0008360">
    <property type="term" value="P:regulation of cell shape"/>
    <property type="evidence" value="ECO:0007669"/>
    <property type="project" value="UniProtKB-KW"/>
</dbReference>
<dbReference type="Pfam" id="PF01225">
    <property type="entry name" value="Mur_ligase"/>
    <property type="match status" value="1"/>
</dbReference>
<reference evidence="15 16" key="1">
    <citation type="submission" date="2019-10" db="EMBL/GenBank/DDBJ databases">
        <authorList>
            <person name="Karimi E."/>
        </authorList>
    </citation>
    <scope>NUCLEOTIDE SEQUENCE [LARGE SCALE GENOMIC DNA]</scope>
    <source>
        <strain evidence="15">Exiguobacterium sp. 9Y</strain>
    </source>
</reference>
<dbReference type="SUPFAM" id="SSF53244">
    <property type="entry name" value="MurD-like peptide ligases, peptide-binding domain"/>
    <property type="match status" value="1"/>
</dbReference>
<dbReference type="Proteomes" id="UP000439752">
    <property type="component" value="Unassembled WGS sequence"/>
</dbReference>
<dbReference type="EC" id="6.3.2.10" evidence="10 11"/>
<keyword evidence="3 10" id="KW-0132">Cell division</keyword>
<dbReference type="GO" id="GO:0071555">
    <property type="term" value="P:cell wall organization"/>
    <property type="evidence" value="ECO:0007669"/>
    <property type="project" value="UniProtKB-KW"/>
</dbReference>
<dbReference type="HAMAP" id="MF_02019">
    <property type="entry name" value="MurF"/>
    <property type="match status" value="1"/>
</dbReference>
<dbReference type="InterPro" id="IPR051046">
    <property type="entry name" value="MurCDEF_CellWall_CoF430Synth"/>
</dbReference>
<protein>
    <recommendedName>
        <fullName evidence="10 11">UDP-N-acetylmuramoyl-tripeptide--D-alanyl-D-alanine ligase</fullName>
        <ecNumber evidence="10 11">6.3.2.10</ecNumber>
    </recommendedName>
    <alternativeName>
        <fullName evidence="10">D-alanyl-D-alanine-adding enzyme</fullName>
    </alternativeName>
</protein>
<evidence type="ECO:0000259" key="12">
    <source>
        <dbReference type="Pfam" id="PF01225"/>
    </source>
</evidence>
<dbReference type="InterPro" id="IPR000713">
    <property type="entry name" value="Mur_ligase_N"/>
</dbReference>
<evidence type="ECO:0000256" key="8">
    <source>
        <dbReference type="ARBA" id="ARBA00023306"/>
    </source>
</evidence>
<dbReference type="InterPro" id="IPR036615">
    <property type="entry name" value="Mur_ligase_C_dom_sf"/>
</dbReference>
<evidence type="ECO:0000256" key="11">
    <source>
        <dbReference type="RuleBase" id="RU004136"/>
    </source>
</evidence>
<evidence type="ECO:0000313" key="16">
    <source>
        <dbReference type="Proteomes" id="UP000439752"/>
    </source>
</evidence>
<evidence type="ECO:0000256" key="7">
    <source>
        <dbReference type="ARBA" id="ARBA00022984"/>
    </source>
</evidence>
<feature type="binding site" evidence="10">
    <location>
        <begin position="107"/>
        <end position="113"/>
    </location>
    <ligand>
        <name>ATP</name>
        <dbReference type="ChEBI" id="CHEBI:30616"/>
    </ligand>
</feature>
<dbReference type="InterPro" id="IPR005863">
    <property type="entry name" value="UDP-N-AcMur_synth"/>
</dbReference>
<comment type="function">
    <text evidence="10 11">Involved in cell wall formation. Catalyzes the final step in the synthesis of UDP-N-acetylmuramoyl-pentapeptide, the precursor of murein.</text>
</comment>
<dbReference type="Gene3D" id="3.90.190.20">
    <property type="entry name" value="Mur ligase, C-terminal domain"/>
    <property type="match status" value="1"/>
</dbReference>
<evidence type="ECO:0000256" key="9">
    <source>
        <dbReference type="ARBA" id="ARBA00023316"/>
    </source>
</evidence>
<feature type="domain" description="Mur ligase central" evidence="14">
    <location>
        <begin position="105"/>
        <end position="281"/>
    </location>
</feature>
<dbReference type="PANTHER" id="PTHR43024:SF1">
    <property type="entry name" value="UDP-N-ACETYLMURAMOYL-TRIPEPTIDE--D-ALANYL-D-ALANINE LIGASE"/>
    <property type="match status" value="1"/>
</dbReference>
<dbReference type="GO" id="GO:0005737">
    <property type="term" value="C:cytoplasm"/>
    <property type="evidence" value="ECO:0007669"/>
    <property type="project" value="UniProtKB-SubCell"/>
</dbReference>
<evidence type="ECO:0000256" key="2">
    <source>
        <dbReference type="ARBA" id="ARBA00022598"/>
    </source>
</evidence>
<dbReference type="EMBL" id="CABWKQ010000023">
    <property type="protein sequence ID" value="VWX36808.1"/>
    <property type="molecule type" value="Genomic_DNA"/>
</dbReference>
<dbReference type="InterPro" id="IPR004101">
    <property type="entry name" value="Mur_ligase_C"/>
</dbReference>
<dbReference type="RefSeq" id="WP_159172372.1">
    <property type="nucleotide sequence ID" value="NZ_LR732308.1"/>
</dbReference>
<proteinExistence type="inferred from homology"/>
<feature type="domain" description="Mur ligase N-terminal catalytic" evidence="12">
    <location>
        <begin position="35"/>
        <end position="94"/>
    </location>
</feature>
<dbReference type="AlphaFoldDB" id="A0A653ID51"/>
<dbReference type="GO" id="GO:0051301">
    <property type="term" value="P:cell division"/>
    <property type="evidence" value="ECO:0007669"/>
    <property type="project" value="UniProtKB-KW"/>
</dbReference>
<evidence type="ECO:0000256" key="10">
    <source>
        <dbReference type="HAMAP-Rule" id="MF_02019"/>
    </source>
</evidence>
<dbReference type="GO" id="GO:0009252">
    <property type="term" value="P:peptidoglycan biosynthetic process"/>
    <property type="evidence" value="ECO:0007669"/>
    <property type="project" value="UniProtKB-UniRule"/>
</dbReference>
<keyword evidence="5 10" id="KW-0067">ATP-binding</keyword>
<evidence type="ECO:0000256" key="1">
    <source>
        <dbReference type="ARBA" id="ARBA00022490"/>
    </source>
</evidence>
<gene>
    <name evidence="10 15" type="primary">murF</name>
    <name evidence="15" type="ORF">EXIGUO9Y_30041</name>
</gene>
<sequence>MVTITEIASWLGLDVTDERSLRHFATDSRSELTEGLYVPIQGARVDGHSFIDGAIDQGATVTLWKKGIPLPDADIVVLEVEDPLAALQHIATRYLKLVSPKVVAITGSNGKTSTKDMVESVLKTTYRTHKTSGNFNSDIGMPLTILMMPRDTEVAVLEMGMSGFGDIEFLSRLAEPDIALVTNIGESHAEHVGGRAGIAKAKLEITAGLKPDGHLFLDGDEALLAGVTGERIGYHHTNTFVIEQAEATFLGTTFQFAGATFRIPVLGKHQVRNAAYAIATARALGVADEVIQAGLDEVKLTPMRMERLVYHKTAVINDAYNASPTSMNAAIETVAELDGYPTRVVVLGDMYELGDQERELHASVGKRITLPVSHAILVGAKGRYIAEGITDPSVVVEFAETVDQAATLLRPLLGEQTIVLLKASRGVALEQILTDLNKI</sequence>
<dbReference type="UniPathway" id="UPA00219"/>
<dbReference type="InterPro" id="IPR036565">
    <property type="entry name" value="Mur-like_cat_sf"/>
</dbReference>
<dbReference type="GO" id="GO:0008766">
    <property type="term" value="F:UDP-N-acetylmuramoylalanyl-D-glutamyl-2,6-diaminopimelate-D-alanyl-D-alanine ligase activity"/>
    <property type="evidence" value="ECO:0007669"/>
    <property type="project" value="RHEA"/>
</dbReference>
<keyword evidence="8 10" id="KW-0131">Cell cycle</keyword>
<feature type="domain" description="Mur ligase C-terminal" evidence="13">
    <location>
        <begin position="303"/>
        <end position="425"/>
    </location>
</feature>
<dbReference type="InterPro" id="IPR035911">
    <property type="entry name" value="MurE/MurF_N"/>
</dbReference>
<dbReference type="Gene3D" id="3.40.1190.10">
    <property type="entry name" value="Mur-like, catalytic domain"/>
    <property type="match status" value="1"/>
</dbReference>
<dbReference type="SUPFAM" id="SSF53623">
    <property type="entry name" value="MurD-like peptide ligases, catalytic domain"/>
    <property type="match status" value="1"/>
</dbReference>
<evidence type="ECO:0000259" key="14">
    <source>
        <dbReference type="Pfam" id="PF08245"/>
    </source>
</evidence>
<comment type="similarity">
    <text evidence="10">Belongs to the MurCDEF family. MurF subfamily.</text>
</comment>
<keyword evidence="9 10" id="KW-0961">Cell wall biogenesis/degradation</keyword>
<keyword evidence="4 10" id="KW-0547">Nucleotide-binding</keyword>
<keyword evidence="7 10" id="KW-0573">Peptidoglycan synthesis</keyword>
<dbReference type="SMR" id="A0A653ID51"/>